<reference evidence="3 4" key="1">
    <citation type="journal article" date="2019" name="Nat. Ecol. Evol.">
        <title>Megaphylogeny resolves global patterns of mushroom evolution.</title>
        <authorList>
            <person name="Varga T."/>
            <person name="Krizsan K."/>
            <person name="Foldi C."/>
            <person name="Dima B."/>
            <person name="Sanchez-Garcia M."/>
            <person name="Sanchez-Ramirez S."/>
            <person name="Szollosi G.J."/>
            <person name="Szarkandi J.G."/>
            <person name="Papp V."/>
            <person name="Albert L."/>
            <person name="Andreopoulos W."/>
            <person name="Angelini C."/>
            <person name="Antonin V."/>
            <person name="Barry K.W."/>
            <person name="Bougher N.L."/>
            <person name="Buchanan P."/>
            <person name="Buyck B."/>
            <person name="Bense V."/>
            <person name="Catcheside P."/>
            <person name="Chovatia M."/>
            <person name="Cooper J."/>
            <person name="Damon W."/>
            <person name="Desjardin D."/>
            <person name="Finy P."/>
            <person name="Geml J."/>
            <person name="Haridas S."/>
            <person name="Hughes K."/>
            <person name="Justo A."/>
            <person name="Karasinski D."/>
            <person name="Kautmanova I."/>
            <person name="Kiss B."/>
            <person name="Kocsube S."/>
            <person name="Kotiranta H."/>
            <person name="LaButti K.M."/>
            <person name="Lechner B.E."/>
            <person name="Liimatainen K."/>
            <person name="Lipzen A."/>
            <person name="Lukacs Z."/>
            <person name="Mihaltcheva S."/>
            <person name="Morgado L.N."/>
            <person name="Niskanen T."/>
            <person name="Noordeloos M.E."/>
            <person name="Ohm R.A."/>
            <person name="Ortiz-Santana B."/>
            <person name="Ovrebo C."/>
            <person name="Racz N."/>
            <person name="Riley R."/>
            <person name="Savchenko A."/>
            <person name="Shiryaev A."/>
            <person name="Soop K."/>
            <person name="Spirin V."/>
            <person name="Szebenyi C."/>
            <person name="Tomsovsky M."/>
            <person name="Tulloss R.E."/>
            <person name="Uehling J."/>
            <person name="Grigoriev I.V."/>
            <person name="Vagvolgyi C."/>
            <person name="Papp T."/>
            <person name="Martin F.M."/>
            <person name="Miettinen O."/>
            <person name="Hibbett D.S."/>
            <person name="Nagy L.G."/>
        </authorList>
    </citation>
    <scope>NUCLEOTIDE SEQUENCE [LARGE SCALE GENOMIC DNA]</scope>
    <source>
        <strain evidence="3 4">OMC1185</strain>
    </source>
</reference>
<feature type="transmembrane region" description="Helical" evidence="1">
    <location>
        <begin position="92"/>
        <end position="116"/>
    </location>
</feature>
<dbReference type="EMBL" id="ML213505">
    <property type="protein sequence ID" value="TFK55108.1"/>
    <property type="molecule type" value="Genomic_DNA"/>
</dbReference>
<keyword evidence="1" id="KW-1133">Transmembrane helix</keyword>
<dbReference type="Pfam" id="PF20152">
    <property type="entry name" value="DUF6534"/>
    <property type="match status" value="1"/>
</dbReference>
<dbReference type="PANTHER" id="PTHR40465">
    <property type="entry name" value="CHROMOSOME 1, WHOLE GENOME SHOTGUN SEQUENCE"/>
    <property type="match status" value="1"/>
</dbReference>
<evidence type="ECO:0000313" key="3">
    <source>
        <dbReference type="EMBL" id="TFK55108.1"/>
    </source>
</evidence>
<dbReference type="AlphaFoldDB" id="A0A5C3NGE6"/>
<dbReference type="InterPro" id="IPR045339">
    <property type="entry name" value="DUF6534"/>
</dbReference>
<evidence type="ECO:0000259" key="2">
    <source>
        <dbReference type="Pfam" id="PF20152"/>
    </source>
</evidence>
<feature type="transmembrane region" description="Helical" evidence="1">
    <location>
        <begin position="45"/>
        <end position="71"/>
    </location>
</feature>
<feature type="transmembrane region" description="Helical" evidence="1">
    <location>
        <begin position="219"/>
        <end position="240"/>
    </location>
</feature>
<accession>A0A5C3NGE6</accession>
<protein>
    <recommendedName>
        <fullName evidence="2">DUF6534 domain-containing protein</fullName>
    </recommendedName>
</protein>
<feature type="domain" description="DUF6534" evidence="2">
    <location>
        <begin position="158"/>
        <end position="244"/>
    </location>
</feature>
<keyword evidence="1" id="KW-0812">Transmembrane</keyword>
<keyword evidence="4" id="KW-1185">Reference proteome</keyword>
<feature type="transmembrane region" description="Helical" evidence="1">
    <location>
        <begin position="193"/>
        <end position="213"/>
    </location>
</feature>
<feature type="transmembrane region" description="Helical" evidence="1">
    <location>
        <begin position="12"/>
        <end position="33"/>
    </location>
</feature>
<sequence length="294" mass="33355">MTTTDNLAGSMLVCMLVAAIVYGMTMSQTLYYYQNYPNDSRLLKYTVAAISLMETIHIAFCIYYIYFYVITNFSSGDYLERIHWRLPQYPYYIRRVYIMSNGNIVLTSSISFLALLRIEWGLTSTQATATLSYLVAEWSTFAHRRLTLATLSVALSSAILVDLTVAASLIYFLRTRRTGFSSTDNRIRTIMAYIINTGALTGIVSVMALISFFSFQTTLVWLGLVEIQSKLYANAFLGSLNARKIMRDRHQSTYLSADNPAPSSRGLPHFATMRLDTRQSKAETTPGHENVHFW</sequence>
<dbReference type="STRING" id="5364.A0A5C3NGE6"/>
<organism evidence="3 4">
    <name type="scientific">Heliocybe sulcata</name>
    <dbReference type="NCBI Taxonomy" id="5364"/>
    <lineage>
        <taxon>Eukaryota</taxon>
        <taxon>Fungi</taxon>
        <taxon>Dikarya</taxon>
        <taxon>Basidiomycota</taxon>
        <taxon>Agaricomycotina</taxon>
        <taxon>Agaricomycetes</taxon>
        <taxon>Gloeophyllales</taxon>
        <taxon>Gloeophyllaceae</taxon>
        <taxon>Heliocybe</taxon>
    </lineage>
</organism>
<feature type="transmembrane region" description="Helical" evidence="1">
    <location>
        <begin position="148"/>
        <end position="173"/>
    </location>
</feature>
<evidence type="ECO:0000256" key="1">
    <source>
        <dbReference type="SAM" id="Phobius"/>
    </source>
</evidence>
<name>A0A5C3NGE6_9AGAM</name>
<dbReference type="Proteomes" id="UP000305948">
    <property type="component" value="Unassembled WGS sequence"/>
</dbReference>
<proteinExistence type="predicted"/>
<gene>
    <name evidence="3" type="ORF">OE88DRAFT_1779786</name>
</gene>
<keyword evidence="1" id="KW-0472">Membrane</keyword>
<evidence type="ECO:0000313" key="4">
    <source>
        <dbReference type="Proteomes" id="UP000305948"/>
    </source>
</evidence>
<dbReference type="PANTHER" id="PTHR40465:SF1">
    <property type="entry name" value="DUF6534 DOMAIN-CONTAINING PROTEIN"/>
    <property type="match status" value="1"/>
</dbReference>
<dbReference type="OrthoDB" id="2535105at2759"/>